<accession>A0ABR9VQJ0</accession>
<dbReference type="Proteomes" id="UP000658720">
    <property type="component" value="Unassembled WGS sequence"/>
</dbReference>
<name>A0ABR9VQJ0_9SYNC</name>
<protein>
    <submittedName>
        <fullName evidence="2">PCP reductase family protein</fullName>
    </submittedName>
</protein>
<dbReference type="InterPro" id="IPR042298">
    <property type="entry name" value="P-CP_red_C"/>
</dbReference>
<sequence>MQWQESLPWTPEARQKLKNIPYFARVQARQRIEQLARQADLDEVTVDLVEQARLEFGQ</sequence>
<dbReference type="Gene3D" id="1.10.8.550">
    <property type="entry name" value="Proto-chlorophyllide reductase 57 kD subunit B"/>
    <property type="match status" value="1"/>
</dbReference>
<dbReference type="InterPro" id="IPR013580">
    <property type="entry name" value="LI-POR_suB-like_C"/>
</dbReference>
<evidence type="ECO:0000313" key="3">
    <source>
        <dbReference type="Proteomes" id="UP000658720"/>
    </source>
</evidence>
<reference evidence="2 3" key="1">
    <citation type="submission" date="2020-10" db="EMBL/GenBank/DDBJ databases">
        <authorList>
            <person name="Castelo-Branco R."/>
            <person name="Eusebio N."/>
            <person name="Adriana R."/>
            <person name="Vieira A."/>
            <person name="Brugerolle De Fraissinette N."/>
            <person name="Rezende De Castro R."/>
            <person name="Schneider M.P."/>
            <person name="Vasconcelos V."/>
            <person name="Leao P.N."/>
        </authorList>
    </citation>
    <scope>NUCLEOTIDE SEQUENCE [LARGE SCALE GENOMIC DNA]</scope>
    <source>
        <strain evidence="2 3">LEGE 00031</strain>
    </source>
</reference>
<feature type="domain" description="Light-independent protochlorophyllide reductase subunit B-like C-terminal" evidence="1">
    <location>
        <begin position="9"/>
        <end position="53"/>
    </location>
</feature>
<gene>
    <name evidence="2" type="ORF">IQ217_07050</name>
</gene>
<dbReference type="EMBL" id="JADEVV010000015">
    <property type="protein sequence ID" value="MBE9253614.1"/>
    <property type="molecule type" value="Genomic_DNA"/>
</dbReference>
<dbReference type="Pfam" id="PF08369">
    <property type="entry name" value="PCP_red"/>
    <property type="match status" value="1"/>
</dbReference>
<dbReference type="RefSeq" id="WP_010873230.1">
    <property type="nucleotide sequence ID" value="NZ_JADEVV010000015.1"/>
</dbReference>
<proteinExistence type="predicted"/>
<evidence type="ECO:0000259" key="1">
    <source>
        <dbReference type="Pfam" id="PF08369"/>
    </source>
</evidence>
<keyword evidence="3" id="KW-1185">Reference proteome</keyword>
<evidence type="ECO:0000313" key="2">
    <source>
        <dbReference type="EMBL" id="MBE9253614.1"/>
    </source>
</evidence>
<organism evidence="2 3">
    <name type="scientific">Synechocystis salina LEGE 00031</name>
    <dbReference type="NCBI Taxonomy" id="1828736"/>
    <lineage>
        <taxon>Bacteria</taxon>
        <taxon>Bacillati</taxon>
        <taxon>Cyanobacteriota</taxon>
        <taxon>Cyanophyceae</taxon>
        <taxon>Synechococcales</taxon>
        <taxon>Merismopediaceae</taxon>
        <taxon>Synechocystis</taxon>
    </lineage>
</organism>
<comment type="caution">
    <text evidence="2">The sequence shown here is derived from an EMBL/GenBank/DDBJ whole genome shotgun (WGS) entry which is preliminary data.</text>
</comment>